<dbReference type="EMBL" id="BARU01007172">
    <property type="protein sequence ID" value="GAH42260.1"/>
    <property type="molecule type" value="Genomic_DNA"/>
</dbReference>
<sequence length="130" mass="14710">MAADVRVVWYGDIVIPKVKRRLSRRLEKAAFTMAEHAKGKMRPQPTAGHGAKKRGLAPSREGEYPKRVRGWLRTNIISKLSADGMSAWVGTNVKYGRYLELGTRKMGRRPWLSLALKESTATIRRIIQHG</sequence>
<name>X1GBQ2_9ZZZZ</name>
<dbReference type="AlphaFoldDB" id="X1GBQ2"/>
<accession>X1GBQ2</accession>
<organism evidence="2">
    <name type="scientific">marine sediment metagenome</name>
    <dbReference type="NCBI Taxonomy" id="412755"/>
    <lineage>
        <taxon>unclassified sequences</taxon>
        <taxon>metagenomes</taxon>
        <taxon>ecological metagenomes</taxon>
    </lineage>
</organism>
<proteinExistence type="predicted"/>
<comment type="caution">
    <text evidence="2">The sequence shown here is derived from an EMBL/GenBank/DDBJ whole genome shotgun (WGS) entry which is preliminary data.</text>
</comment>
<reference evidence="2" key="1">
    <citation type="journal article" date="2014" name="Front. Microbiol.">
        <title>High frequency of phylogenetically diverse reductive dehalogenase-homologous genes in deep subseafloor sedimentary metagenomes.</title>
        <authorList>
            <person name="Kawai M."/>
            <person name="Futagami T."/>
            <person name="Toyoda A."/>
            <person name="Takaki Y."/>
            <person name="Nishi S."/>
            <person name="Hori S."/>
            <person name="Arai W."/>
            <person name="Tsubouchi T."/>
            <person name="Morono Y."/>
            <person name="Uchiyama I."/>
            <person name="Ito T."/>
            <person name="Fujiyama A."/>
            <person name="Inagaki F."/>
            <person name="Takami H."/>
        </authorList>
    </citation>
    <scope>NUCLEOTIDE SEQUENCE</scope>
    <source>
        <strain evidence="2">Expedition CK06-06</strain>
    </source>
</reference>
<evidence type="ECO:0008006" key="3">
    <source>
        <dbReference type="Google" id="ProtNLM"/>
    </source>
</evidence>
<evidence type="ECO:0000313" key="2">
    <source>
        <dbReference type="EMBL" id="GAH42260.1"/>
    </source>
</evidence>
<protein>
    <recommendedName>
        <fullName evidence="3">Phage virion morphogenesis protein</fullName>
    </recommendedName>
</protein>
<feature type="region of interest" description="Disordered" evidence="1">
    <location>
        <begin position="35"/>
        <end position="62"/>
    </location>
</feature>
<gene>
    <name evidence="2" type="ORF">S03H2_14141</name>
</gene>
<evidence type="ECO:0000256" key="1">
    <source>
        <dbReference type="SAM" id="MobiDB-lite"/>
    </source>
</evidence>